<dbReference type="PANTHER" id="PTHR46007">
    <property type="entry name" value="MEDIATOR OF RNA POLYMERASE II TRANSCRIPTION SUBUNIT 12"/>
    <property type="match status" value="1"/>
</dbReference>
<feature type="domain" description="Mediator complex subunit Med12" evidence="9">
    <location>
        <begin position="96"/>
        <end position="159"/>
    </location>
</feature>
<dbReference type="Pfam" id="PF12145">
    <property type="entry name" value="Med12-LCEWAV"/>
    <property type="match status" value="1"/>
</dbReference>
<organism evidence="10">
    <name type="scientific">Amphimedon queenslandica</name>
    <name type="common">Sponge</name>
    <dbReference type="NCBI Taxonomy" id="400682"/>
    <lineage>
        <taxon>Eukaryota</taxon>
        <taxon>Metazoa</taxon>
        <taxon>Porifera</taxon>
        <taxon>Demospongiae</taxon>
        <taxon>Heteroscleromorpha</taxon>
        <taxon>Haplosclerida</taxon>
        <taxon>Niphatidae</taxon>
        <taxon>Amphimedon</taxon>
    </lineage>
</organism>
<dbReference type="InParanoid" id="A0A1X7VM86"/>
<keyword evidence="6" id="KW-0804">Transcription</keyword>
<feature type="region of interest" description="Disordered" evidence="8">
    <location>
        <begin position="1863"/>
        <end position="1944"/>
    </location>
</feature>
<keyword evidence="3" id="KW-0678">Repressor</keyword>
<keyword evidence="11" id="KW-1185">Reference proteome</keyword>
<comment type="similarity">
    <text evidence="2">Belongs to the Mediator complex subunit 12 family.</text>
</comment>
<evidence type="ECO:0000256" key="4">
    <source>
        <dbReference type="ARBA" id="ARBA00023015"/>
    </source>
</evidence>
<comment type="subcellular location">
    <subcellularLocation>
        <location evidence="1">Nucleus</location>
    </subcellularLocation>
</comment>
<feature type="region of interest" description="Disordered" evidence="8">
    <location>
        <begin position="354"/>
        <end position="375"/>
    </location>
</feature>
<evidence type="ECO:0000256" key="2">
    <source>
        <dbReference type="ARBA" id="ARBA00010289"/>
    </source>
</evidence>
<dbReference type="InterPro" id="IPR021990">
    <property type="entry name" value="Mediator_Med12_LCEWAV"/>
</dbReference>
<dbReference type="KEGG" id="aqu:105316538"/>
<dbReference type="eggNOG" id="KOG3598">
    <property type="taxonomic scope" value="Eukaryota"/>
</dbReference>
<dbReference type="STRING" id="400682.A0A1X7VM86"/>
<dbReference type="GO" id="GO:0016592">
    <property type="term" value="C:mediator complex"/>
    <property type="evidence" value="ECO:0007669"/>
    <property type="project" value="InterPro"/>
</dbReference>
<feature type="region of interest" description="Disordered" evidence="8">
    <location>
        <begin position="867"/>
        <end position="891"/>
    </location>
</feature>
<dbReference type="Pfam" id="PF09497">
    <property type="entry name" value="Med12"/>
    <property type="match status" value="1"/>
</dbReference>
<dbReference type="GO" id="GO:0045944">
    <property type="term" value="P:positive regulation of transcription by RNA polymerase II"/>
    <property type="evidence" value="ECO:0007669"/>
    <property type="project" value="TreeGrafter"/>
</dbReference>
<feature type="compositionally biased region" description="Gly residues" evidence="8">
    <location>
        <begin position="1901"/>
        <end position="1911"/>
    </location>
</feature>
<protein>
    <recommendedName>
        <fullName evidence="9">Mediator complex subunit Med12 domain-containing protein</fullName>
    </recommendedName>
</protein>
<evidence type="ECO:0000313" key="10">
    <source>
        <dbReference type="EnsemblMetazoa" id="Aqu2.1.40999_001"/>
    </source>
</evidence>
<evidence type="ECO:0000256" key="6">
    <source>
        <dbReference type="ARBA" id="ARBA00023163"/>
    </source>
</evidence>
<reference evidence="10" key="2">
    <citation type="submission" date="2017-05" db="UniProtKB">
        <authorList>
            <consortium name="EnsemblMetazoa"/>
        </authorList>
    </citation>
    <scope>IDENTIFICATION</scope>
</reference>
<keyword evidence="5" id="KW-0010">Activator</keyword>
<reference evidence="11" key="1">
    <citation type="journal article" date="2010" name="Nature">
        <title>The Amphimedon queenslandica genome and the evolution of animal complexity.</title>
        <authorList>
            <person name="Srivastava M."/>
            <person name="Simakov O."/>
            <person name="Chapman J."/>
            <person name="Fahey B."/>
            <person name="Gauthier M.E."/>
            <person name="Mitros T."/>
            <person name="Richards G.S."/>
            <person name="Conaco C."/>
            <person name="Dacre M."/>
            <person name="Hellsten U."/>
            <person name="Larroux C."/>
            <person name="Putnam N.H."/>
            <person name="Stanke M."/>
            <person name="Adamska M."/>
            <person name="Darling A."/>
            <person name="Degnan S.M."/>
            <person name="Oakley T.H."/>
            <person name="Plachetzki D.C."/>
            <person name="Zhai Y."/>
            <person name="Adamski M."/>
            <person name="Calcino A."/>
            <person name="Cummins S.F."/>
            <person name="Goodstein D.M."/>
            <person name="Harris C."/>
            <person name="Jackson D.J."/>
            <person name="Leys S.P."/>
            <person name="Shu S."/>
            <person name="Woodcroft B.J."/>
            <person name="Vervoort M."/>
            <person name="Kosik K.S."/>
            <person name="Manning G."/>
            <person name="Degnan B.M."/>
            <person name="Rokhsar D.S."/>
        </authorList>
    </citation>
    <scope>NUCLEOTIDE SEQUENCE [LARGE SCALE GENOMIC DNA]</scope>
</reference>
<dbReference type="SMART" id="SM01281">
    <property type="entry name" value="Med12"/>
    <property type="match status" value="1"/>
</dbReference>
<accession>A0A1X7VM86</accession>
<evidence type="ECO:0000256" key="5">
    <source>
        <dbReference type="ARBA" id="ARBA00023159"/>
    </source>
</evidence>
<evidence type="ECO:0000256" key="7">
    <source>
        <dbReference type="ARBA" id="ARBA00023242"/>
    </source>
</evidence>
<gene>
    <name evidence="10" type="primary">105316538</name>
</gene>
<dbReference type="OrthoDB" id="20828at2759"/>
<dbReference type="GO" id="GO:0003713">
    <property type="term" value="F:transcription coactivator activity"/>
    <property type="evidence" value="ECO:0007669"/>
    <property type="project" value="TreeGrafter"/>
</dbReference>
<feature type="region of interest" description="Disordered" evidence="8">
    <location>
        <begin position="445"/>
        <end position="477"/>
    </location>
</feature>
<keyword evidence="7" id="KW-0539">Nucleus</keyword>
<dbReference type="PANTHER" id="PTHR46007:SF11">
    <property type="entry name" value="MEDIATOR OF RNA POLYMERASE II TRANSCRIPTION SUBUNIT 12"/>
    <property type="match status" value="1"/>
</dbReference>
<dbReference type="InterPro" id="IPR051647">
    <property type="entry name" value="Mediator_comp_sub12"/>
</dbReference>
<dbReference type="Proteomes" id="UP000007879">
    <property type="component" value="Unassembled WGS sequence"/>
</dbReference>
<proteinExistence type="inferred from homology"/>
<evidence type="ECO:0000256" key="3">
    <source>
        <dbReference type="ARBA" id="ARBA00022491"/>
    </source>
</evidence>
<evidence type="ECO:0000313" key="11">
    <source>
        <dbReference type="Proteomes" id="UP000007879"/>
    </source>
</evidence>
<dbReference type="EnsemblMetazoa" id="XM_020007887.1">
    <property type="protein sequence ID" value="XP_019863446.1"/>
    <property type="gene ID" value="LOC105316538"/>
</dbReference>
<keyword evidence="4" id="KW-0805">Transcription regulation</keyword>
<evidence type="ECO:0000259" key="9">
    <source>
        <dbReference type="SMART" id="SM01281"/>
    </source>
</evidence>
<name>A0A1X7VM86_AMPQE</name>
<dbReference type="InterPro" id="IPR019035">
    <property type="entry name" value="Mediator_Med12"/>
</dbReference>
<sequence>MYVEECRPLKRSKLGIPDVYPQEVRQREDELTIQTVNSGLRMAPAHSYENGSSRQDIQHLRSADFISRLNQIVDTKKRTAWGQDSQKKRMNLSRDTFWPVPVGRSKKEQAALWFQGLAGNETLEQLVKRKVPIFNKREDIFDVLFEKDVPVSRAVWYIKMTAAYSSLGAEMKLSAKKKQATDPSFEWTVALTKFMQETVWRISNDSSHRHDSISSNKQNSFTEETVQELSRWKYISELSSWLYQENLLERHEFLRWLIERIETSKPDEKSLVLYLPLALKYLNDISRCVYLARPLIQFCCQKFSSSYEIYQKFLSSSAATAKPNKDSTLESMETNEDDDVFNIATPSAGIKIKQEKREGDEPPVRHVAGRKRSKSGSLTVTIEDSAINPPTASTTNQSTIGGMSSSCKHHSSLLLQLSCIIQIIAIHCPTAFINASLTGGVGGGGGGGGVGSKGLRDSSGGGSKVSTPLDRLPMPLSEMPLPKRVSELGKKFESALVVAENEIRQRTRAAETGWSSMAIADLQTSNISQIVQQILKVLKELDKHSFTTTKSHSTLSTLYVKIIQIQKPNEFSLQFKDALCMLLCQWAVTPHRHGYHRPLVAARLLKRIQLDIATGLVTTDLNMLDDYWETPDNPQGTATGNSDMGSYPFQQTLFKFLSTHAPLPDSLYFPLKDNEPFKHLITLFSELIDLKVFSYTLYLSTLIARGDTTLPIIPSLPFFRGEGNNPPPSPALSEPGELSLAIPLSLLPNYDRNSVKKFDGGQQKRSMMLDVKQEERTISPSLPPSFDHQDSLLAGLSHYGSSSFGHEMAIKMEENPSLRQMRADKLERLAMLDEDPQLVDFGSHPSSPIKPDDFNFSLNFLQASPDQSLDESLAPPTATSRTPVGPAPSTKLNTKANKLLIYAAYFPAHLLDSSSQVRNQRSVVLCGTGHQGIRVEEEVKRLQEEADTLLKELFSKASPVLPDDVNKFLDEFKLLPAFEQNCIGVSASQFILGQTSGGVSHHFPSCSQLVFVTEMLRICGSYSQLIQLIVEILTYEEEKKEGQRSQSMYVALPQSLSLVIVDLLWLYYPILLLSLHDTLVVYERLYRLIEGLLKQTKFSAVQKKVFLFLKHLQTQCYYLERTYPVLPNFFNNYCVPCVEDLPYTPSSMLPNLLKNCMDNSVFIGARPGDSEQALSSVVNYSTSKSSFFIVCEIFAIVLQRQTSLLTLTTLAHISSELSIFIDLLPKELLGAVRALCIPNAIYKACATGYSQLAQKSNVLSTPGMHKNFVTFIGLLLAFNCFTIHDIITYIIKPMFKVYLLHPQQSSQANQGTLSLQFVSLLLRHILVDKYIRGEVNDDGVNIVYPPFVSHYLLAKSKELSFDVVLNLLKELLKLSKDTLRSSRGTTWGGKTGMSILVESFPSGSQGNEAALIKLRETMELIAEQDWVREQCSKQDSKQLLHVEKLGDASLSPAQAQYLLHLLIPYCPEDTVKRINESSGSLPPFMTHPEQTVDRILKNLDQWTLHNALLHLNLNINSSLHLHSIDHLSQSVIQVFEDSCTEEWTEDSSSQVDGAYCPSIWLVTPLVSELPKSVLGKILKSAGNVLGKGQWWNLDRQQERRRSTRASITPTTPNPKTGLQWQQPFLELVLACMNSNHSNHEELLGPLQKQLTTFLTAFEKDSFPADEQNKSMLYTALKLRLGLVGSMLPSVCSVCESNVLDWVSLLIPLICSGAVDRQPDNSELFTNCLDMLSALLQALSPDFHMCVFSGGEEGKKSYIMCIKKMKSDLASSKSTCKQEIQQLFPLPQKLYEVTVVKPPSAFSQQFRIPEKVQGLRVQEVKEISPWEIIEGIKNSGPFQLSWFGATRIKRKPLKYLEQEKQIQHHTHQHFLSNSGHLLGGSGPSTSRHSVFLPDSNDSTNGAIGGGGGGGGVSSDSGDNAIPPGAASTAGGTRASVGGTGEGSGLDNKAEILLQINKMNREQQPSLTTQPGPLPPTFHTTGQVGVSNTPHQLTQQQPMQRQIPHGMMQQHSAAQMMRPPPHFLQRQLEYMTPEQRNHFMSLPNEEKRVYLSNLQRTFRERRMLEQQQQQQQQQQLMFRHPMHPRPMQVAPPMQMTQVLQQRMMPRYGPQHMGPPQMHHSGGYMMPGHHPAMFRQPPPGPMYTMHRPPMHHNLPPHHQ</sequence>
<evidence type="ECO:0000256" key="1">
    <source>
        <dbReference type="ARBA" id="ARBA00004123"/>
    </source>
</evidence>
<feature type="compositionally biased region" description="Basic and acidic residues" evidence="8">
    <location>
        <begin position="354"/>
        <end position="364"/>
    </location>
</feature>
<feature type="compositionally biased region" description="Low complexity" evidence="8">
    <location>
        <begin position="1923"/>
        <end position="1935"/>
    </location>
</feature>
<evidence type="ECO:0000256" key="8">
    <source>
        <dbReference type="SAM" id="MobiDB-lite"/>
    </source>
</evidence>
<dbReference type="EnsemblMetazoa" id="Aqu2.1.40999_001">
    <property type="protein sequence ID" value="Aqu2.1.40999_001"/>
    <property type="gene ID" value="Aqu2.1.40999"/>
</dbReference>